<dbReference type="NCBIfam" id="TIGR02856">
    <property type="entry name" value="spore_yqfC"/>
    <property type="match status" value="1"/>
</dbReference>
<name>A0A1H9YCT5_9FIRM</name>
<dbReference type="OrthoDB" id="2989236at2"/>
<evidence type="ECO:0000313" key="1">
    <source>
        <dbReference type="EMBL" id="SES66782.1"/>
    </source>
</evidence>
<dbReference type="RefSeq" id="WP_091348254.1">
    <property type="nucleotide sequence ID" value="NZ_FOIF01000002.1"/>
</dbReference>
<dbReference type="AlphaFoldDB" id="A0A1H9YCT5"/>
<dbReference type="Pfam" id="PF07873">
    <property type="entry name" value="YabP"/>
    <property type="match status" value="1"/>
</dbReference>
<sequence>MSKRGDKIKLGLAEFFDIPKDIILNLPRIIIIGQIQIYIENHQGIKEFRDDYVKIDLPQGILEIKGKNLLLRNVYSDDLLLDGEITSINFIK</sequence>
<dbReference type="EMBL" id="FOIF01000002">
    <property type="protein sequence ID" value="SES66782.1"/>
    <property type="molecule type" value="Genomic_DNA"/>
</dbReference>
<accession>A0A1H9YCT5</accession>
<dbReference type="InterPro" id="IPR022476">
    <property type="entry name" value="Spore_YabP/YqfC"/>
</dbReference>
<dbReference type="STRING" id="1120990.SAMN03080614_1002117"/>
<organism evidence="1 2">
    <name type="scientific">Anaerobranca gottschalkii DSM 13577</name>
    <dbReference type="NCBI Taxonomy" id="1120990"/>
    <lineage>
        <taxon>Bacteria</taxon>
        <taxon>Bacillati</taxon>
        <taxon>Bacillota</taxon>
        <taxon>Clostridia</taxon>
        <taxon>Eubacteriales</taxon>
        <taxon>Proteinivoracaceae</taxon>
        <taxon>Anaerobranca</taxon>
    </lineage>
</organism>
<dbReference type="Proteomes" id="UP000243819">
    <property type="component" value="Unassembled WGS sequence"/>
</dbReference>
<protein>
    <submittedName>
        <fullName evidence="1">Sporulation protein YqfC</fullName>
    </submittedName>
</protein>
<gene>
    <name evidence="1" type="ORF">SAMN03080614_1002117</name>
</gene>
<keyword evidence="2" id="KW-1185">Reference proteome</keyword>
<reference evidence="2" key="1">
    <citation type="submission" date="2016-10" db="EMBL/GenBank/DDBJ databases">
        <authorList>
            <person name="Varghese N."/>
            <person name="Submissions S."/>
        </authorList>
    </citation>
    <scope>NUCLEOTIDE SEQUENCE [LARGE SCALE GENOMIC DNA]</scope>
    <source>
        <strain evidence="2">DSM 13577</strain>
    </source>
</reference>
<evidence type="ECO:0000313" key="2">
    <source>
        <dbReference type="Proteomes" id="UP000243819"/>
    </source>
</evidence>
<proteinExistence type="predicted"/>
<dbReference type="InterPro" id="IPR022477">
    <property type="entry name" value="Spore_YqfC"/>
</dbReference>